<feature type="domain" description="DUF4937" evidence="1">
    <location>
        <begin position="2"/>
        <end position="90"/>
    </location>
</feature>
<dbReference type="Proteomes" id="UP001596990">
    <property type="component" value="Unassembled WGS sequence"/>
</dbReference>
<dbReference type="Pfam" id="PF16291">
    <property type="entry name" value="DUF4937"/>
    <property type="match status" value="1"/>
</dbReference>
<dbReference type="SUPFAM" id="SSF54909">
    <property type="entry name" value="Dimeric alpha+beta barrel"/>
    <property type="match status" value="1"/>
</dbReference>
<dbReference type="EMBL" id="JBHTKL010000005">
    <property type="protein sequence ID" value="MFD1019449.1"/>
    <property type="molecule type" value="Genomic_DNA"/>
</dbReference>
<keyword evidence="3" id="KW-1185">Reference proteome</keyword>
<dbReference type="InterPro" id="IPR032555">
    <property type="entry name" value="DUF4937"/>
</dbReference>
<gene>
    <name evidence="2" type="ORF">ACFQ2J_09735</name>
</gene>
<reference evidence="3" key="1">
    <citation type="journal article" date="2019" name="Int. J. Syst. Evol. Microbiol.">
        <title>The Global Catalogue of Microorganisms (GCM) 10K type strain sequencing project: providing services to taxonomists for standard genome sequencing and annotation.</title>
        <authorList>
            <consortium name="The Broad Institute Genomics Platform"/>
            <consortium name="The Broad Institute Genome Sequencing Center for Infectious Disease"/>
            <person name="Wu L."/>
            <person name="Ma J."/>
        </authorList>
    </citation>
    <scope>NUCLEOTIDE SEQUENCE [LARGE SCALE GENOMIC DNA]</scope>
    <source>
        <strain evidence="3">CCUG 56607</strain>
    </source>
</reference>
<dbReference type="InterPro" id="IPR011008">
    <property type="entry name" value="Dimeric_a/b-barrel"/>
</dbReference>
<proteinExistence type="predicted"/>
<name>A0ABW3L4E9_9BACI</name>
<comment type="caution">
    <text evidence="2">The sequence shown here is derived from an EMBL/GenBank/DDBJ whole genome shotgun (WGS) entry which is preliminary data.</text>
</comment>
<evidence type="ECO:0000259" key="1">
    <source>
        <dbReference type="Pfam" id="PF16291"/>
    </source>
</evidence>
<accession>A0ABW3L4E9</accession>
<sequence length="165" mass="19045">MIIKRIICNVRPEQRQDFSEAQQKWEKLRDVDGFIGQIGGWCKEDESCAYIVALWNSREEYDAFMENEHDAIYEAGQQADTFEEITIDLFDAVVEPLRDIEAEAISIHEGLLPFLGGGDLVGYHMDDKRRYIIISWHQGPGDVLVQLEDAWRVSNGHHESKEFSD</sequence>
<dbReference type="Gene3D" id="3.30.70.100">
    <property type="match status" value="1"/>
</dbReference>
<organism evidence="2 3">
    <name type="scientific">Thalassobacillus hwangdonensis</name>
    <dbReference type="NCBI Taxonomy" id="546108"/>
    <lineage>
        <taxon>Bacteria</taxon>
        <taxon>Bacillati</taxon>
        <taxon>Bacillota</taxon>
        <taxon>Bacilli</taxon>
        <taxon>Bacillales</taxon>
        <taxon>Bacillaceae</taxon>
        <taxon>Thalassobacillus</taxon>
    </lineage>
</organism>
<protein>
    <submittedName>
        <fullName evidence="2">YdbC family protein</fullName>
    </submittedName>
</protein>
<evidence type="ECO:0000313" key="3">
    <source>
        <dbReference type="Proteomes" id="UP001596990"/>
    </source>
</evidence>
<dbReference type="RefSeq" id="WP_386059352.1">
    <property type="nucleotide sequence ID" value="NZ_JBHTKL010000005.1"/>
</dbReference>
<evidence type="ECO:0000313" key="2">
    <source>
        <dbReference type="EMBL" id="MFD1019449.1"/>
    </source>
</evidence>